<keyword evidence="10" id="KW-1133">Transmembrane helix</keyword>
<sequence length="613" mass="66673">MPPPHTPSRARDTSGKGAARSLQGNAWGGAVRGRHREPGLPRLLHGGRPGLADGRGGPVGFNGRRRGDGGTPLPRVPVPDHRGTHRDVDRADADRCAVRSGAPAQPARRPGRCDRHRDRGRRHAGRRVHRHPYPVGADRPALRLELRPGRHLQHRGLRQRHPTGPAGRRHLGPLADQRRRLRPRRQPVHRGVRRADDHRVPVARPPARPSQAPPPAHRTSRRHHRYTRPVISLRRLAGLRRGFDITAWYLPLGPLLLAASLVPAFHSHGTQLGGLPPRPFDTLAVLAIALECLPLTVFRRWPVACLALVSVGFAIDQLRGYHSLAGTALPFALAAVGSRMERHRRATALGFSAAYAVLALALYRLGSGESPGEFVLFYLALVLAWGIGGWLRSARAAEAERRRRVAQETRTAERTRIARELHDVVTHHVTAMVVQAEAARYLTAAPDRLDQTLTAVTDTGRRAISDLRHLLDLLNPDHGTGTRTPSAGRLRTLVEQTREAGQPVEFTEEGTPAPTTGSADLVAYRVVQEALTNALKYAHGSRTAVRVQHTEKEITVEVSTDASASRTASPGGSGRGLAGLRERVDVLGGDFSAGPRAEGGFLVRARIPAGNPS</sequence>
<keyword evidence="8" id="KW-0902">Two-component regulatory system</keyword>
<feature type="compositionally biased region" description="Basic residues" evidence="9">
    <location>
        <begin position="149"/>
        <end position="171"/>
    </location>
</feature>
<evidence type="ECO:0000256" key="10">
    <source>
        <dbReference type="SAM" id="Phobius"/>
    </source>
</evidence>
<feature type="region of interest" description="Disordered" evidence="9">
    <location>
        <begin position="559"/>
        <end position="578"/>
    </location>
</feature>
<dbReference type="CDD" id="cd16917">
    <property type="entry name" value="HATPase_UhpB-NarQ-NarX-like"/>
    <property type="match status" value="1"/>
</dbReference>
<evidence type="ECO:0000256" key="4">
    <source>
        <dbReference type="ARBA" id="ARBA00022679"/>
    </source>
</evidence>
<keyword evidence="6" id="KW-0418">Kinase</keyword>
<keyword evidence="14" id="KW-1185">Reference proteome</keyword>
<dbReference type="Pfam" id="PF02518">
    <property type="entry name" value="HATPase_c"/>
    <property type="match status" value="1"/>
</dbReference>
<keyword evidence="7" id="KW-0067">ATP-binding</keyword>
<dbReference type="PANTHER" id="PTHR24421">
    <property type="entry name" value="NITRATE/NITRITE SENSOR PROTEIN NARX-RELATED"/>
    <property type="match status" value="1"/>
</dbReference>
<dbReference type="PANTHER" id="PTHR24421:SF10">
    <property type="entry name" value="NITRATE_NITRITE SENSOR PROTEIN NARQ"/>
    <property type="match status" value="1"/>
</dbReference>
<dbReference type="Gene3D" id="3.30.565.10">
    <property type="entry name" value="Histidine kinase-like ATPase, C-terminal domain"/>
    <property type="match status" value="1"/>
</dbReference>
<dbReference type="InterPro" id="IPR003594">
    <property type="entry name" value="HATPase_dom"/>
</dbReference>
<feature type="domain" description="Histidine kinase/HSP90-like ATPase" evidence="11">
    <location>
        <begin position="524"/>
        <end position="609"/>
    </location>
</feature>
<feature type="transmembrane region" description="Helical" evidence="10">
    <location>
        <begin position="242"/>
        <end position="262"/>
    </location>
</feature>
<organism evidence="13 14">
    <name type="scientific">Streptomyces shenzhenensis</name>
    <dbReference type="NCBI Taxonomy" id="943815"/>
    <lineage>
        <taxon>Bacteria</taxon>
        <taxon>Bacillati</taxon>
        <taxon>Actinomycetota</taxon>
        <taxon>Actinomycetes</taxon>
        <taxon>Kitasatosporales</taxon>
        <taxon>Streptomycetaceae</taxon>
        <taxon>Streptomyces</taxon>
    </lineage>
</organism>
<feature type="transmembrane region" description="Helical" evidence="10">
    <location>
        <begin position="375"/>
        <end position="394"/>
    </location>
</feature>
<comment type="caution">
    <text evidence="13">The sequence shown here is derived from an EMBL/GenBank/DDBJ whole genome shotgun (WGS) entry which is preliminary data.</text>
</comment>
<dbReference type="InterPro" id="IPR050482">
    <property type="entry name" value="Sensor_HK_TwoCompSys"/>
</dbReference>
<feature type="transmembrane region" description="Helical" evidence="10">
    <location>
        <begin position="346"/>
        <end position="363"/>
    </location>
</feature>
<dbReference type="OrthoDB" id="227596at2"/>
<proteinExistence type="predicted"/>
<evidence type="ECO:0000259" key="12">
    <source>
        <dbReference type="Pfam" id="PF07730"/>
    </source>
</evidence>
<dbReference type="InterPro" id="IPR011712">
    <property type="entry name" value="Sig_transdc_His_kin_sub3_dim/P"/>
</dbReference>
<evidence type="ECO:0000313" key="14">
    <source>
        <dbReference type="Proteomes" id="UP000270471"/>
    </source>
</evidence>
<accession>A0A3M0IBF2</accession>
<dbReference type="SUPFAM" id="SSF55874">
    <property type="entry name" value="ATPase domain of HSP90 chaperone/DNA topoisomerase II/histidine kinase"/>
    <property type="match status" value="1"/>
</dbReference>
<dbReference type="GO" id="GO:0000155">
    <property type="term" value="F:phosphorelay sensor kinase activity"/>
    <property type="evidence" value="ECO:0007669"/>
    <property type="project" value="InterPro"/>
</dbReference>
<keyword evidence="3" id="KW-0597">Phosphoprotein</keyword>
<dbReference type="GO" id="GO:0005524">
    <property type="term" value="F:ATP binding"/>
    <property type="evidence" value="ECO:0007669"/>
    <property type="project" value="UniProtKB-KW"/>
</dbReference>
<comment type="catalytic activity">
    <reaction evidence="1">
        <text>ATP + protein L-histidine = ADP + protein N-phospho-L-histidine.</text>
        <dbReference type="EC" id="2.7.13.3"/>
    </reaction>
</comment>
<dbReference type="Gene3D" id="1.20.5.1930">
    <property type="match status" value="1"/>
</dbReference>
<feature type="compositionally biased region" description="Basic residues" evidence="9">
    <location>
        <begin position="179"/>
        <end position="192"/>
    </location>
</feature>
<feature type="compositionally biased region" description="Basic and acidic residues" evidence="9">
    <location>
        <begin position="78"/>
        <end position="97"/>
    </location>
</feature>
<feature type="compositionally biased region" description="Pro residues" evidence="9">
    <location>
        <begin position="203"/>
        <end position="216"/>
    </location>
</feature>
<feature type="compositionally biased region" description="Polar residues" evidence="9">
    <location>
        <begin position="559"/>
        <end position="570"/>
    </location>
</feature>
<gene>
    <name evidence="13" type="ORF">CTZ28_11615</name>
</gene>
<name>A0A3M0IBF2_9ACTN</name>
<reference evidence="13 14" key="1">
    <citation type="submission" date="2017-11" db="EMBL/GenBank/DDBJ databases">
        <title>Draft genome of actinobacteria isolated from guarana (Paullinia cupana (Mart.) Ducke.</title>
        <authorList>
            <person name="Siqueira K.A."/>
            <person name="Liotti R.G."/>
            <person name="Mendes T.A.O."/>
            <person name="Soares M.A."/>
        </authorList>
    </citation>
    <scope>NUCLEOTIDE SEQUENCE [LARGE SCALE GENOMIC DNA]</scope>
    <source>
        <strain evidence="13 14">193</strain>
    </source>
</reference>
<evidence type="ECO:0000256" key="7">
    <source>
        <dbReference type="ARBA" id="ARBA00022840"/>
    </source>
</evidence>
<keyword evidence="10" id="KW-0812">Transmembrane</keyword>
<evidence type="ECO:0000256" key="8">
    <source>
        <dbReference type="ARBA" id="ARBA00023012"/>
    </source>
</evidence>
<dbReference type="EMBL" id="PENI01000006">
    <property type="protein sequence ID" value="RMB85762.1"/>
    <property type="molecule type" value="Genomic_DNA"/>
</dbReference>
<protein>
    <recommendedName>
        <fullName evidence="2">histidine kinase</fullName>
        <ecNumber evidence="2">2.7.13.3</ecNumber>
    </recommendedName>
</protein>
<evidence type="ECO:0000256" key="3">
    <source>
        <dbReference type="ARBA" id="ARBA00022553"/>
    </source>
</evidence>
<feature type="region of interest" description="Disordered" evidence="9">
    <location>
        <begin position="1"/>
        <end position="223"/>
    </location>
</feature>
<dbReference type="AlphaFoldDB" id="A0A3M0IBF2"/>
<evidence type="ECO:0000256" key="2">
    <source>
        <dbReference type="ARBA" id="ARBA00012438"/>
    </source>
</evidence>
<evidence type="ECO:0000256" key="5">
    <source>
        <dbReference type="ARBA" id="ARBA00022741"/>
    </source>
</evidence>
<feature type="domain" description="Signal transduction histidine kinase subgroup 3 dimerisation and phosphoacceptor" evidence="12">
    <location>
        <begin position="413"/>
        <end position="477"/>
    </location>
</feature>
<keyword evidence="4" id="KW-0808">Transferase</keyword>
<dbReference type="EC" id="2.7.13.3" evidence="2"/>
<dbReference type="GO" id="GO:0016020">
    <property type="term" value="C:membrane"/>
    <property type="evidence" value="ECO:0007669"/>
    <property type="project" value="InterPro"/>
</dbReference>
<dbReference type="Proteomes" id="UP000270471">
    <property type="component" value="Unassembled WGS sequence"/>
</dbReference>
<evidence type="ECO:0000256" key="1">
    <source>
        <dbReference type="ARBA" id="ARBA00000085"/>
    </source>
</evidence>
<dbReference type="Pfam" id="PF07730">
    <property type="entry name" value="HisKA_3"/>
    <property type="match status" value="1"/>
</dbReference>
<evidence type="ECO:0000256" key="6">
    <source>
        <dbReference type="ARBA" id="ARBA00022777"/>
    </source>
</evidence>
<feature type="compositionally biased region" description="Basic residues" evidence="9">
    <location>
        <begin position="118"/>
        <end position="132"/>
    </location>
</feature>
<dbReference type="GO" id="GO:0046983">
    <property type="term" value="F:protein dimerization activity"/>
    <property type="evidence" value="ECO:0007669"/>
    <property type="project" value="InterPro"/>
</dbReference>
<dbReference type="InterPro" id="IPR036890">
    <property type="entry name" value="HATPase_C_sf"/>
</dbReference>
<keyword evidence="5" id="KW-0547">Nucleotide-binding</keyword>
<evidence type="ECO:0000313" key="13">
    <source>
        <dbReference type="EMBL" id="RMB85762.1"/>
    </source>
</evidence>
<feature type="compositionally biased region" description="Gly residues" evidence="9">
    <location>
        <begin position="47"/>
        <end position="60"/>
    </location>
</feature>
<evidence type="ECO:0000259" key="11">
    <source>
        <dbReference type="Pfam" id="PF02518"/>
    </source>
</evidence>
<evidence type="ECO:0000256" key="9">
    <source>
        <dbReference type="SAM" id="MobiDB-lite"/>
    </source>
</evidence>
<keyword evidence="10" id="KW-0472">Membrane</keyword>